<gene>
    <name evidence="2" type="ORF">DQP58_12715</name>
</gene>
<dbReference type="Proteomes" id="UP000250347">
    <property type="component" value="Unassembled WGS sequence"/>
</dbReference>
<feature type="compositionally biased region" description="Basic and acidic residues" evidence="1">
    <location>
        <begin position="121"/>
        <end position="130"/>
    </location>
</feature>
<dbReference type="EMBL" id="QMEU01000030">
    <property type="protein sequence ID" value="RAU95271.1"/>
    <property type="molecule type" value="Genomic_DNA"/>
</dbReference>
<name>A0A329KMN2_9MYCO</name>
<organism evidence="2 3">
    <name type="scientific">Mycobacterium colombiense</name>
    <dbReference type="NCBI Taxonomy" id="339268"/>
    <lineage>
        <taxon>Bacteria</taxon>
        <taxon>Bacillati</taxon>
        <taxon>Actinomycetota</taxon>
        <taxon>Actinomycetes</taxon>
        <taxon>Mycobacteriales</taxon>
        <taxon>Mycobacteriaceae</taxon>
        <taxon>Mycobacterium</taxon>
        <taxon>Mycobacterium avium complex (MAC)</taxon>
    </lineage>
</organism>
<dbReference type="AlphaFoldDB" id="A0A329KMN2"/>
<accession>A0A329KMN2</accession>
<protein>
    <submittedName>
        <fullName evidence="2">Uncharacterized protein</fullName>
    </submittedName>
</protein>
<feature type="region of interest" description="Disordered" evidence="1">
    <location>
        <begin position="1"/>
        <end position="144"/>
    </location>
</feature>
<evidence type="ECO:0000313" key="3">
    <source>
        <dbReference type="Proteomes" id="UP000250347"/>
    </source>
</evidence>
<proteinExistence type="predicted"/>
<evidence type="ECO:0000256" key="1">
    <source>
        <dbReference type="SAM" id="MobiDB-lite"/>
    </source>
</evidence>
<comment type="caution">
    <text evidence="2">The sequence shown here is derived from an EMBL/GenBank/DDBJ whole genome shotgun (WGS) entry which is preliminary data.</text>
</comment>
<sequence length="144" mass="14635">MEHFDDPELGSGARDTGTDTPEPGGGDRPVGTVDEDANPPMSDPTASDVYSGTGELPPQDTGSAIPPYEGRQQTAASDSEGAGGATRPATNPDYDSVSPEDTPGGATQSPADEQPAAQMPESDRDDDRVGPAHVAGTRTGESKP</sequence>
<reference evidence="2 3" key="1">
    <citation type="submission" date="2018-06" db="EMBL/GenBank/DDBJ databases">
        <title>NTM in soil in Japan.</title>
        <authorList>
            <person name="Ohya K."/>
        </authorList>
    </citation>
    <scope>NUCLEOTIDE SEQUENCE [LARGE SCALE GENOMIC DNA]</scope>
    <source>
        <strain evidence="2 3">GF76</strain>
    </source>
</reference>
<evidence type="ECO:0000313" key="2">
    <source>
        <dbReference type="EMBL" id="RAU95271.1"/>
    </source>
</evidence>